<protein>
    <recommendedName>
        <fullName evidence="4">TIL domain-containing protein</fullName>
    </recommendedName>
</protein>
<dbReference type="Proteomes" id="UP001168821">
    <property type="component" value="Unassembled WGS sequence"/>
</dbReference>
<organism evidence="2 3">
    <name type="scientific">Zophobas morio</name>
    <dbReference type="NCBI Taxonomy" id="2755281"/>
    <lineage>
        <taxon>Eukaryota</taxon>
        <taxon>Metazoa</taxon>
        <taxon>Ecdysozoa</taxon>
        <taxon>Arthropoda</taxon>
        <taxon>Hexapoda</taxon>
        <taxon>Insecta</taxon>
        <taxon>Pterygota</taxon>
        <taxon>Neoptera</taxon>
        <taxon>Endopterygota</taxon>
        <taxon>Coleoptera</taxon>
        <taxon>Polyphaga</taxon>
        <taxon>Cucujiformia</taxon>
        <taxon>Tenebrionidae</taxon>
        <taxon>Zophobas</taxon>
    </lineage>
</organism>
<dbReference type="SUPFAM" id="SSF57567">
    <property type="entry name" value="Serine protease inhibitors"/>
    <property type="match status" value="1"/>
</dbReference>
<evidence type="ECO:0000313" key="2">
    <source>
        <dbReference type="EMBL" id="KAJ3659783.1"/>
    </source>
</evidence>
<dbReference type="AlphaFoldDB" id="A0AA38ML63"/>
<reference evidence="2" key="1">
    <citation type="journal article" date="2023" name="G3 (Bethesda)">
        <title>Whole genome assemblies of Zophobas morio and Tenebrio molitor.</title>
        <authorList>
            <person name="Kaur S."/>
            <person name="Stinson S.A."/>
            <person name="diCenzo G.C."/>
        </authorList>
    </citation>
    <scope>NUCLEOTIDE SEQUENCE</scope>
    <source>
        <strain evidence="2">QUZm001</strain>
    </source>
</reference>
<proteinExistence type="predicted"/>
<keyword evidence="1" id="KW-0732">Signal</keyword>
<feature type="signal peptide" evidence="1">
    <location>
        <begin position="1"/>
        <end position="20"/>
    </location>
</feature>
<sequence>MKVTIGVLAAVYIFVNVHLSALTEDPQCGKNEVIKDQGFDCQTCKNYQYVRCKGINKRQCFCKDGYVRHDDTNVCTNIPDCPK</sequence>
<comment type="caution">
    <text evidence="2">The sequence shown here is derived from an EMBL/GenBank/DDBJ whole genome shotgun (WGS) entry which is preliminary data.</text>
</comment>
<dbReference type="EMBL" id="JALNTZ010000003">
    <property type="protein sequence ID" value="KAJ3659783.1"/>
    <property type="molecule type" value="Genomic_DNA"/>
</dbReference>
<keyword evidence="3" id="KW-1185">Reference proteome</keyword>
<evidence type="ECO:0000313" key="3">
    <source>
        <dbReference type="Proteomes" id="UP001168821"/>
    </source>
</evidence>
<feature type="chain" id="PRO_5041434596" description="TIL domain-containing protein" evidence="1">
    <location>
        <begin position="21"/>
        <end position="83"/>
    </location>
</feature>
<evidence type="ECO:0000256" key="1">
    <source>
        <dbReference type="SAM" id="SignalP"/>
    </source>
</evidence>
<name>A0AA38ML63_9CUCU</name>
<dbReference type="InterPro" id="IPR036084">
    <property type="entry name" value="Ser_inhib-like_sf"/>
</dbReference>
<dbReference type="Gene3D" id="2.10.25.10">
    <property type="entry name" value="Laminin"/>
    <property type="match status" value="1"/>
</dbReference>
<gene>
    <name evidence="2" type="ORF">Zmor_011454</name>
</gene>
<accession>A0AA38ML63</accession>
<evidence type="ECO:0008006" key="4">
    <source>
        <dbReference type="Google" id="ProtNLM"/>
    </source>
</evidence>